<accession>A0A9Q3BK02</accession>
<dbReference type="PANTHER" id="PTHR31679">
    <property type="entry name" value="PEROXISOMAL MEMBRANE PROTEIN PEX30-RELATED"/>
    <property type="match status" value="1"/>
</dbReference>
<comment type="subcellular location">
    <subcellularLocation>
        <location evidence="1">Endomembrane system</location>
    </subcellularLocation>
</comment>
<name>A0A9Q3BK02_9BASI</name>
<keyword evidence="3 6" id="KW-1133">Transmembrane helix</keyword>
<evidence type="ECO:0000256" key="6">
    <source>
        <dbReference type="SAM" id="Phobius"/>
    </source>
</evidence>
<dbReference type="GO" id="GO:0012505">
    <property type="term" value="C:endomembrane system"/>
    <property type="evidence" value="ECO:0007669"/>
    <property type="project" value="UniProtKB-SubCell"/>
</dbReference>
<feature type="coiled-coil region" evidence="5">
    <location>
        <begin position="38"/>
        <end position="65"/>
    </location>
</feature>
<evidence type="ECO:0000256" key="1">
    <source>
        <dbReference type="ARBA" id="ARBA00004308"/>
    </source>
</evidence>
<dbReference type="InterPro" id="IPR052646">
    <property type="entry name" value="Peroxisomal_PEX28-32"/>
</dbReference>
<evidence type="ECO:0000256" key="4">
    <source>
        <dbReference type="ARBA" id="ARBA00023136"/>
    </source>
</evidence>
<feature type="domain" description="TECPR1-like DysF" evidence="7">
    <location>
        <begin position="31"/>
        <end position="221"/>
    </location>
</feature>
<dbReference type="AlphaFoldDB" id="A0A9Q3BK02"/>
<proteinExistence type="predicted"/>
<feature type="transmembrane region" description="Helical" evidence="6">
    <location>
        <begin position="20"/>
        <end position="40"/>
    </location>
</feature>
<dbReference type="GO" id="GO:0007031">
    <property type="term" value="P:peroxisome organization"/>
    <property type="evidence" value="ECO:0007669"/>
    <property type="project" value="TreeGrafter"/>
</dbReference>
<dbReference type="PANTHER" id="PTHR31679:SF2">
    <property type="entry name" value="PEROXISOMAL MEMBRANE PROTEIN PEX30-RELATED"/>
    <property type="match status" value="1"/>
</dbReference>
<evidence type="ECO:0000256" key="3">
    <source>
        <dbReference type="ARBA" id="ARBA00022989"/>
    </source>
</evidence>
<gene>
    <name evidence="8" type="ORF">O181_006904</name>
</gene>
<dbReference type="OrthoDB" id="2505878at2759"/>
<dbReference type="GO" id="GO:0005778">
    <property type="term" value="C:peroxisomal membrane"/>
    <property type="evidence" value="ECO:0007669"/>
    <property type="project" value="UniProtKB-ARBA"/>
</dbReference>
<sequence length="231" mass="27490">MSIYLVSTLIFYQFIKSNFFNVIIILLFGWISLSFFHSNLEQAKKADSKREKETLENDQNDINIEFQFTLIENQRWHQNHDWGSDLLNSDPVFNWTDLLNRKSLAPDKFKLPSTQIMDFAPPDRLVNLSHNSQMNKKKVCVEWDWVDTDWAIVTQANSKVLDGRVFDAKDKNFNVNQINLNQTTQAWDVDSNGWMYGNYKWEDFSKEINFKKFTRKRAWTRRANFKIKKAL</sequence>
<keyword evidence="2 6" id="KW-0812">Transmembrane</keyword>
<evidence type="ECO:0000259" key="7">
    <source>
        <dbReference type="Pfam" id="PF06398"/>
    </source>
</evidence>
<evidence type="ECO:0000256" key="2">
    <source>
        <dbReference type="ARBA" id="ARBA00022692"/>
    </source>
</evidence>
<evidence type="ECO:0000313" key="8">
    <source>
        <dbReference type="EMBL" id="MBW0467189.1"/>
    </source>
</evidence>
<evidence type="ECO:0000256" key="5">
    <source>
        <dbReference type="SAM" id="Coils"/>
    </source>
</evidence>
<dbReference type="EMBL" id="AVOT02001513">
    <property type="protein sequence ID" value="MBW0467189.1"/>
    <property type="molecule type" value="Genomic_DNA"/>
</dbReference>
<dbReference type="InterPro" id="IPR010482">
    <property type="entry name" value="TECPR1-like_DysF"/>
</dbReference>
<dbReference type="Proteomes" id="UP000765509">
    <property type="component" value="Unassembled WGS sequence"/>
</dbReference>
<keyword evidence="4 6" id="KW-0472">Membrane</keyword>
<reference evidence="8" key="1">
    <citation type="submission" date="2021-03" db="EMBL/GenBank/DDBJ databases">
        <title>Draft genome sequence of rust myrtle Austropuccinia psidii MF-1, a brazilian biotype.</title>
        <authorList>
            <person name="Quecine M.C."/>
            <person name="Pachon D.M.R."/>
            <person name="Bonatelli M.L."/>
            <person name="Correr F.H."/>
            <person name="Franceschini L.M."/>
            <person name="Leite T.F."/>
            <person name="Margarido G.R.A."/>
            <person name="Almeida C.A."/>
            <person name="Ferrarezi J.A."/>
            <person name="Labate C.A."/>
        </authorList>
    </citation>
    <scope>NUCLEOTIDE SEQUENCE</scope>
    <source>
        <strain evidence="8">MF-1</strain>
    </source>
</reference>
<organism evidence="8 9">
    <name type="scientific">Austropuccinia psidii MF-1</name>
    <dbReference type="NCBI Taxonomy" id="1389203"/>
    <lineage>
        <taxon>Eukaryota</taxon>
        <taxon>Fungi</taxon>
        <taxon>Dikarya</taxon>
        <taxon>Basidiomycota</taxon>
        <taxon>Pucciniomycotina</taxon>
        <taxon>Pucciniomycetes</taxon>
        <taxon>Pucciniales</taxon>
        <taxon>Sphaerophragmiaceae</taxon>
        <taxon>Austropuccinia</taxon>
    </lineage>
</organism>
<keyword evidence="9" id="KW-1185">Reference proteome</keyword>
<dbReference type="Pfam" id="PF06398">
    <property type="entry name" value="Pex24p"/>
    <property type="match status" value="1"/>
</dbReference>
<comment type="caution">
    <text evidence="8">The sequence shown here is derived from an EMBL/GenBank/DDBJ whole genome shotgun (WGS) entry which is preliminary data.</text>
</comment>
<protein>
    <recommendedName>
        <fullName evidence="7">TECPR1-like DysF domain-containing protein</fullName>
    </recommendedName>
</protein>
<keyword evidence="5" id="KW-0175">Coiled coil</keyword>
<evidence type="ECO:0000313" key="9">
    <source>
        <dbReference type="Proteomes" id="UP000765509"/>
    </source>
</evidence>